<gene>
    <name evidence="1" type="ORF">GGD50_006615</name>
</gene>
<name>A0A7W8XZ09_9HYPH</name>
<dbReference type="Proteomes" id="UP000549882">
    <property type="component" value="Unassembled WGS sequence"/>
</dbReference>
<dbReference type="AlphaFoldDB" id="A0A7W8XZ09"/>
<dbReference type="InterPro" id="IPR029063">
    <property type="entry name" value="SAM-dependent_MTases_sf"/>
</dbReference>
<dbReference type="SUPFAM" id="SSF53335">
    <property type="entry name" value="S-adenosyl-L-methionine-dependent methyltransferases"/>
    <property type="match status" value="1"/>
</dbReference>
<evidence type="ECO:0008006" key="3">
    <source>
        <dbReference type="Google" id="ProtNLM"/>
    </source>
</evidence>
<dbReference type="RefSeq" id="WP_183941237.1">
    <property type="nucleotide sequence ID" value="NZ_JACHBI010000030.1"/>
</dbReference>
<comment type="caution">
    <text evidence="1">The sequence shown here is derived from an EMBL/GenBank/DDBJ whole genome shotgun (WGS) entry which is preliminary data.</text>
</comment>
<evidence type="ECO:0000313" key="1">
    <source>
        <dbReference type="EMBL" id="MBB5577959.1"/>
    </source>
</evidence>
<organism evidence="1 2">
    <name type="scientific">Rhizobium paranaense</name>
    <dbReference type="NCBI Taxonomy" id="1650438"/>
    <lineage>
        <taxon>Bacteria</taxon>
        <taxon>Pseudomonadati</taxon>
        <taxon>Pseudomonadota</taxon>
        <taxon>Alphaproteobacteria</taxon>
        <taxon>Hyphomicrobiales</taxon>
        <taxon>Rhizobiaceae</taxon>
        <taxon>Rhizobium/Agrobacterium group</taxon>
        <taxon>Rhizobium</taxon>
    </lineage>
</organism>
<keyword evidence="2" id="KW-1185">Reference proteome</keyword>
<accession>A0A7W8XZ09</accession>
<sequence>MDYDGRLKGFQAHGIGLEIAPYFNPTLKRPDFNVHYTDYIGNDEIAAKAAENPTAGGREIPKIDYIWEPGVPLKLCAPAAMMYDYALASHVMEHVPNPIGWLNEILETMRVGAQLRLVLPDKRRNNDYFRSETTFAQVVAYWLDRPPVPTPRQVCDFLSASLDDRLRNGFDEKGIPKNLVRTYTDAEAVDFAEFVYNERQYIDVHCTVWSPSHFEAVMRRVAELGILNADINIVSETPLEFVVDLTKRGEPTRLPSQKRDEWSARCTAEPLRKSLATILRFPLAKRGAKIFTKRLKLL</sequence>
<dbReference type="EMBL" id="JACHBI010000030">
    <property type="protein sequence ID" value="MBB5577959.1"/>
    <property type="molecule type" value="Genomic_DNA"/>
</dbReference>
<protein>
    <recommendedName>
        <fullName evidence="3">Methyltransferase domain-containing protein</fullName>
    </recommendedName>
</protein>
<proteinExistence type="predicted"/>
<evidence type="ECO:0000313" key="2">
    <source>
        <dbReference type="Proteomes" id="UP000549882"/>
    </source>
</evidence>
<reference evidence="1 2" key="1">
    <citation type="submission" date="2020-08" db="EMBL/GenBank/DDBJ databases">
        <title>Genomic Encyclopedia of Type Strains, Phase IV (KMG-V): Genome sequencing to study the core and pangenomes of soil and plant-associated prokaryotes.</title>
        <authorList>
            <person name="Whitman W."/>
        </authorList>
    </citation>
    <scope>NUCLEOTIDE SEQUENCE [LARGE SCALE GENOMIC DNA]</scope>
    <source>
        <strain evidence="1 2">SEMIA 4064</strain>
    </source>
</reference>